<organism evidence="2 3">
    <name type="scientific">Parelaphostrongylus tenuis</name>
    <name type="common">Meningeal worm</name>
    <dbReference type="NCBI Taxonomy" id="148309"/>
    <lineage>
        <taxon>Eukaryota</taxon>
        <taxon>Metazoa</taxon>
        <taxon>Ecdysozoa</taxon>
        <taxon>Nematoda</taxon>
        <taxon>Chromadorea</taxon>
        <taxon>Rhabditida</taxon>
        <taxon>Rhabditina</taxon>
        <taxon>Rhabditomorpha</taxon>
        <taxon>Strongyloidea</taxon>
        <taxon>Metastrongylidae</taxon>
        <taxon>Parelaphostrongylus</taxon>
    </lineage>
</organism>
<reference evidence="2" key="1">
    <citation type="submission" date="2021-06" db="EMBL/GenBank/DDBJ databases">
        <title>Parelaphostrongylus tenuis whole genome reference sequence.</title>
        <authorList>
            <person name="Garwood T.J."/>
            <person name="Larsen P.A."/>
            <person name="Fountain-Jones N.M."/>
            <person name="Garbe J.R."/>
            <person name="Macchietto M.G."/>
            <person name="Kania S.A."/>
            <person name="Gerhold R.W."/>
            <person name="Richards J.E."/>
            <person name="Wolf T.M."/>
        </authorList>
    </citation>
    <scope>NUCLEOTIDE SEQUENCE</scope>
    <source>
        <strain evidence="2">MNPRO001-30</strain>
        <tissue evidence="2">Meninges</tissue>
    </source>
</reference>
<proteinExistence type="predicted"/>
<evidence type="ECO:0000313" key="3">
    <source>
        <dbReference type="Proteomes" id="UP001196413"/>
    </source>
</evidence>
<sequence length="178" mass="20995">MSSSQDSGVELVCCLHGRRCRAAIKKIDVEEEYQHDMWKHSRNADREDARNERGQGRKGGRTREDVRLDMDQAVDVGLMHERTQDIMRSAEEIKSEKPDIMPLNPNNDEDGVDYTAKHYPIRKRTMAGSTYYYVETGEARPNYHLNLDHLVRYYQINAQRHPENQDYADLFPWWEMSF</sequence>
<keyword evidence="3" id="KW-1185">Reference proteome</keyword>
<dbReference type="Proteomes" id="UP001196413">
    <property type="component" value="Unassembled WGS sequence"/>
</dbReference>
<dbReference type="EMBL" id="JAHQIW010007234">
    <property type="protein sequence ID" value="KAJ1373152.1"/>
    <property type="molecule type" value="Genomic_DNA"/>
</dbReference>
<evidence type="ECO:0000313" key="2">
    <source>
        <dbReference type="EMBL" id="KAJ1373152.1"/>
    </source>
</evidence>
<dbReference type="AlphaFoldDB" id="A0AAD5RBD0"/>
<gene>
    <name evidence="2" type="ORF">KIN20_035494</name>
</gene>
<feature type="region of interest" description="Disordered" evidence="1">
    <location>
        <begin position="37"/>
        <end position="64"/>
    </location>
</feature>
<protein>
    <submittedName>
        <fullName evidence="2">Uncharacterized protein</fullName>
    </submittedName>
</protein>
<name>A0AAD5RBD0_PARTN</name>
<accession>A0AAD5RBD0</accession>
<comment type="caution">
    <text evidence="2">The sequence shown here is derived from an EMBL/GenBank/DDBJ whole genome shotgun (WGS) entry which is preliminary data.</text>
</comment>
<evidence type="ECO:0000256" key="1">
    <source>
        <dbReference type="SAM" id="MobiDB-lite"/>
    </source>
</evidence>